<reference evidence="13" key="1">
    <citation type="submission" date="2013-02" db="EMBL/GenBank/DDBJ databases">
        <authorList>
            <person name="Hughes D."/>
        </authorList>
    </citation>
    <scope>NUCLEOTIDE SEQUENCE</scope>
    <source>
        <strain>Durham</strain>
        <strain evidence="13">NC isolate 2 -- Noor lab</strain>
    </source>
</reference>
<dbReference type="SMART" id="SM00918">
    <property type="entry name" value="Lig_chan-Glu_bd"/>
    <property type="match status" value="1"/>
</dbReference>
<dbReference type="GO" id="GO:0016020">
    <property type="term" value="C:membrane"/>
    <property type="evidence" value="ECO:0007669"/>
    <property type="project" value="UniProtKB-SubCell"/>
</dbReference>
<keyword evidence="7" id="KW-0675">Receptor</keyword>
<reference evidence="12" key="2">
    <citation type="submission" date="2015-06" db="UniProtKB">
        <authorList>
            <consortium name="EnsemblMetazoa"/>
        </authorList>
    </citation>
    <scope>IDENTIFICATION</scope>
</reference>
<evidence type="ECO:0000256" key="4">
    <source>
        <dbReference type="ARBA" id="ARBA00022989"/>
    </source>
</evidence>
<dbReference type="InterPro" id="IPR019594">
    <property type="entry name" value="Glu/Gly-bd"/>
</dbReference>
<dbReference type="Gene3D" id="3.40.190.10">
    <property type="entry name" value="Periplasmic binding protein-like II"/>
    <property type="match status" value="1"/>
</dbReference>
<dbReference type="HOGENOM" id="CLU_1679951_0_0_1"/>
<keyword evidence="9" id="KW-1071">Ligand-gated ion channel</keyword>
<comment type="subcellular location">
    <subcellularLocation>
        <location evidence="1">Membrane</location>
        <topology evidence="1">Multi-pass membrane protein</topology>
    </subcellularLocation>
</comment>
<dbReference type="EMBL" id="CAQQ02087543">
    <property type="status" value="NOT_ANNOTATED_CDS"/>
    <property type="molecule type" value="Genomic_DNA"/>
</dbReference>
<evidence type="ECO:0000313" key="13">
    <source>
        <dbReference type="Proteomes" id="UP000015102"/>
    </source>
</evidence>
<evidence type="ECO:0000256" key="2">
    <source>
        <dbReference type="ARBA" id="ARBA00022448"/>
    </source>
</evidence>
<dbReference type="EMBL" id="CAQQ02087542">
    <property type="status" value="NOT_ANNOTATED_CDS"/>
    <property type="molecule type" value="Genomic_DNA"/>
</dbReference>
<organism evidence="12 13">
    <name type="scientific">Megaselia scalaris</name>
    <name type="common">Humpbacked fly</name>
    <name type="synonym">Phora scalaris</name>
    <dbReference type="NCBI Taxonomy" id="36166"/>
    <lineage>
        <taxon>Eukaryota</taxon>
        <taxon>Metazoa</taxon>
        <taxon>Ecdysozoa</taxon>
        <taxon>Arthropoda</taxon>
        <taxon>Hexapoda</taxon>
        <taxon>Insecta</taxon>
        <taxon>Pterygota</taxon>
        <taxon>Neoptera</taxon>
        <taxon>Endopterygota</taxon>
        <taxon>Diptera</taxon>
        <taxon>Brachycera</taxon>
        <taxon>Muscomorpha</taxon>
        <taxon>Platypezoidea</taxon>
        <taxon>Phoridae</taxon>
        <taxon>Megaseliini</taxon>
        <taxon>Megaselia</taxon>
    </lineage>
</organism>
<evidence type="ECO:0000256" key="3">
    <source>
        <dbReference type="ARBA" id="ARBA00022692"/>
    </source>
</evidence>
<dbReference type="GO" id="GO:0015276">
    <property type="term" value="F:ligand-gated monoatomic ion channel activity"/>
    <property type="evidence" value="ECO:0007669"/>
    <property type="project" value="InterPro"/>
</dbReference>
<evidence type="ECO:0000256" key="5">
    <source>
        <dbReference type="ARBA" id="ARBA00023065"/>
    </source>
</evidence>
<dbReference type="AlphaFoldDB" id="T1GVU4"/>
<accession>T1GVU4</accession>
<dbReference type="SUPFAM" id="SSF53850">
    <property type="entry name" value="Periplasmic binding protein-like II"/>
    <property type="match status" value="1"/>
</dbReference>
<proteinExistence type="predicted"/>
<keyword evidence="8" id="KW-0325">Glycoprotein</keyword>
<name>T1GVU4_MEGSC</name>
<keyword evidence="4" id="KW-1133">Transmembrane helix</keyword>
<evidence type="ECO:0000256" key="6">
    <source>
        <dbReference type="ARBA" id="ARBA00023136"/>
    </source>
</evidence>
<dbReference type="EnsemblMetazoa" id="MESCA007911-RA">
    <property type="protein sequence ID" value="MESCA007911-PA"/>
    <property type="gene ID" value="MESCA007911"/>
</dbReference>
<dbReference type="Pfam" id="PF10613">
    <property type="entry name" value="Lig_chan-Glu_bd"/>
    <property type="match status" value="1"/>
</dbReference>
<keyword evidence="10" id="KW-0407">Ion channel</keyword>
<evidence type="ECO:0000313" key="12">
    <source>
        <dbReference type="EnsemblMetazoa" id="MESCA007911-PA"/>
    </source>
</evidence>
<keyword evidence="5" id="KW-0406">Ion transport</keyword>
<evidence type="ECO:0000256" key="7">
    <source>
        <dbReference type="ARBA" id="ARBA00023170"/>
    </source>
</evidence>
<keyword evidence="6" id="KW-0472">Membrane</keyword>
<keyword evidence="13" id="KW-1185">Reference proteome</keyword>
<feature type="domain" description="Ionotropic glutamate receptor L-glutamate and glycine-binding" evidence="11">
    <location>
        <begin position="1"/>
        <end position="63"/>
    </location>
</feature>
<keyword evidence="2" id="KW-0813">Transport</keyword>
<dbReference type="Proteomes" id="UP000015102">
    <property type="component" value="Unassembled WGS sequence"/>
</dbReference>
<evidence type="ECO:0000256" key="8">
    <source>
        <dbReference type="ARBA" id="ARBA00023180"/>
    </source>
</evidence>
<dbReference type="EMBL" id="CAQQ02087544">
    <property type="status" value="NOT_ANNOTATED_CDS"/>
    <property type="molecule type" value="Genomic_DNA"/>
</dbReference>
<protein>
    <recommendedName>
        <fullName evidence="11">Ionotropic glutamate receptor L-glutamate and glycine-binding domain-containing protein</fullName>
    </recommendedName>
</protein>
<evidence type="ECO:0000259" key="11">
    <source>
        <dbReference type="SMART" id="SM00918"/>
    </source>
</evidence>
<dbReference type="STRING" id="36166.T1GVU4"/>
<evidence type="ECO:0000256" key="1">
    <source>
        <dbReference type="ARBA" id="ARBA00004141"/>
    </source>
</evidence>
<keyword evidence="3" id="KW-0812">Transmembrane</keyword>
<evidence type="ECO:0000256" key="9">
    <source>
        <dbReference type="ARBA" id="ARBA00023286"/>
    </source>
</evidence>
<evidence type="ECO:0000256" key="10">
    <source>
        <dbReference type="ARBA" id="ARBA00023303"/>
    </source>
</evidence>
<sequence length="157" mass="18237">MYREGLRGEVLEGNAKYEGYCVDLIRKLAKISNFEFTFVEADSNGKYMKEKREWDGIIGYIIDRVVLSNFGAEITQDNLFKSGYNSLNNTINPSDNNHHRIPRTTKKLILIKHRSAFHHFGVSRATGNFDCEATGYFLKARSEAEPMQLKRLRHMKW</sequence>